<dbReference type="Pfam" id="PF08309">
    <property type="entry name" value="LVIVD"/>
    <property type="match status" value="3"/>
</dbReference>
<evidence type="ECO:0008006" key="4">
    <source>
        <dbReference type="Google" id="ProtNLM"/>
    </source>
</evidence>
<sequence>MKRKKLLISSTLAGALAFSVFLPATYAHDALDVLGGAKGEVEVMTMEELKAMQLKHSINGSKNVKFLKQAAAVQINPLNGKQNNMADVYAHKGFAYTGTHTANGANGGVRVFDLKDPSNPKEVAVFANEIPYSWQEKVIVKTVNTPSFKGDLAAVSVQQTSRNNANRPDSVGGVLLYDVTDPYNPKKLGFYGLDRKITGTHELYLTTQGNRALVLTSSPYADYYTHGAVQDFQILDVSDPTSPKKIFGWNPRDLEQIPEDFNGYHWYAQDGKTRPVFNHSVITDNNAQYAYVSMWDLGTVIFDIRDPENPVYLGNTTFRANQKGSAHSAALAKGGNILIETREVSNPVGSGYESAYGYTRIFDIKDKTNPVLLSEFTTDLTFDIPPTSAGRSTFAKTVHDPKVQGNTLYLSYYSGGVLALDITDPSNPVEIGRYTPENADVWGVFVDRNYILASDMGQGLKVLLKNNSGGKSEALQR</sequence>
<dbReference type="RefSeq" id="WP_193535175.1">
    <property type="nucleotide sequence ID" value="NZ_JADCLJ010000015.1"/>
</dbReference>
<organism evidence="2 3">
    <name type="scientific">Litchfieldia luteola</name>
    <dbReference type="NCBI Taxonomy" id="682179"/>
    <lineage>
        <taxon>Bacteria</taxon>
        <taxon>Bacillati</taxon>
        <taxon>Bacillota</taxon>
        <taxon>Bacilli</taxon>
        <taxon>Bacillales</taxon>
        <taxon>Bacillaceae</taxon>
        <taxon>Litchfieldia</taxon>
    </lineage>
</organism>
<evidence type="ECO:0000313" key="2">
    <source>
        <dbReference type="EMBL" id="MBE4907695.1"/>
    </source>
</evidence>
<proteinExistence type="predicted"/>
<feature type="signal peptide" evidence="1">
    <location>
        <begin position="1"/>
        <end position="29"/>
    </location>
</feature>
<keyword evidence="1" id="KW-0732">Signal</keyword>
<dbReference type="InterPro" id="IPR013211">
    <property type="entry name" value="LVIVD"/>
</dbReference>
<dbReference type="Proteomes" id="UP001516662">
    <property type="component" value="Unassembled WGS sequence"/>
</dbReference>
<keyword evidence="3" id="KW-1185">Reference proteome</keyword>
<name>A0ABR9QGT2_9BACI</name>
<protein>
    <recommendedName>
        <fullName evidence="4">LVIVD repeat-containing protein</fullName>
    </recommendedName>
</protein>
<feature type="chain" id="PRO_5047249632" description="LVIVD repeat-containing protein" evidence="1">
    <location>
        <begin position="30"/>
        <end position="477"/>
    </location>
</feature>
<dbReference type="EMBL" id="JADCLJ010000015">
    <property type="protein sequence ID" value="MBE4907695.1"/>
    <property type="molecule type" value="Genomic_DNA"/>
</dbReference>
<comment type="caution">
    <text evidence="2">The sequence shown here is derived from an EMBL/GenBank/DDBJ whole genome shotgun (WGS) entry which is preliminary data.</text>
</comment>
<dbReference type="SUPFAM" id="SSF101908">
    <property type="entry name" value="Putative isomerase YbhE"/>
    <property type="match status" value="1"/>
</dbReference>
<accession>A0ABR9QGT2</accession>
<reference evidence="2 3" key="1">
    <citation type="submission" date="2020-10" db="EMBL/GenBank/DDBJ databases">
        <title>Bacillus sp. HD4P25, an endophyte from a halophyte.</title>
        <authorList>
            <person name="Sun J.-Q."/>
        </authorList>
    </citation>
    <scope>NUCLEOTIDE SEQUENCE [LARGE SCALE GENOMIC DNA]</scope>
    <source>
        <strain evidence="2 3">YIM 93174</strain>
    </source>
</reference>
<gene>
    <name evidence="2" type="ORF">IMZ08_06465</name>
</gene>
<evidence type="ECO:0000256" key="1">
    <source>
        <dbReference type="SAM" id="SignalP"/>
    </source>
</evidence>
<evidence type="ECO:0000313" key="3">
    <source>
        <dbReference type="Proteomes" id="UP001516662"/>
    </source>
</evidence>